<dbReference type="PANTHER" id="PTHR42711">
    <property type="entry name" value="ABC TRANSPORTER ATP-BINDING PROTEIN"/>
    <property type="match status" value="1"/>
</dbReference>
<dbReference type="Pfam" id="PF13732">
    <property type="entry name" value="DrrA1-3_C"/>
    <property type="match status" value="1"/>
</dbReference>
<dbReference type="Proteomes" id="UP000230407">
    <property type="component" value="Unassembled WGS sequence"/>
</dbReference>
<dbReference type="InterPro" id="IPR005894">
    <property type="entry name" value="DrrA"/>
</dbReference>
<dbReference type="GO" id="GO:0043215">
    <property type="term" value="P:daunorubicin transport"/>
    <property type="evidence" value="ECO:0007669"/>
    <property type="project" value="InterPro"/>
</dbReference>
<evidence type="ECO:0000313" key="13">
    <source>
        <dbReference type="EMBL" id="PJE96651.1"/>
    </source>
</evidence>
<evidence type="ECO:0000313" key="14">
    <source>
        <dbReference type="Proteomes" id="UP000230407"/>
    </source>
</evidence>
<dbReference type="GO" id="GO:0005886">
    <property type="term" value="C:plasma membrane"/>
    <property type="evidence" value="ECO:0007669"/>
    <property type="project" value="UniProtKB-SubCell"/>
</dbReference>
<comment type="subcellular location">
    <subcellularLocation>
        <location evidence="1">Cell membrane</location>
        <topology evidence="1">Peripheral membrane protein</topology>
        <orientation evidence="1">Cytoplasmic side</orientation>
    </subcellularLocation>
</comment>
<reference evidence="13 14" key="1">
    <citation type="submission" date="2017-11" db="EMBL/GenBank/DDBJ databases">
        <title>Streptomyces carmine sp. nov., a novel actinomycete isolated from Sophora alopecuroides in Xinjiang, China.</title>
        <authorList>
            <person name="Wang Y."/>
            <person name="Luo X."/>
            <person name="Wan C."/>
            <person name="Zhang L."/>
        </authorList>
    </citation>
    <scope>NUCLEOTIDE SEQUENCE [LARGE SCALE GENOMIC DNA]</scope>
    <source>
        <strain evidence="13 14">TRM SA0054</strain>
    </source>
</reference>
<evidence type="ECO:0000256" key="3">
    <source>
        <dbReference type="ARBA" id="ARBA00022448"/>
    </source>
</evidence>
<keyword evidence="6 13" id="KW-0067">ATP-binding</keyword>
<feature type="region of interest" description="Disordered" evidence="11">
    <location>
        <begin position="311"/>
        <end position="345"/>
    </location>
</feature>
<dbReference type="GO" id="GO:0046677">
    <property type="term" value="P:response to antibiotic"/>
    <property type="evidence" value="ECO:0007669"/>
    <property type="project" value="UniProtKB-KW"/>
</dbReference>
<dbReference type="InterPro" id="IPR025302">
    <property type="entry name" value="DrrA1/2-like_C"/>
</dbReference>
<dbReference type="InterPro" id="IPR003593">
    <property type="entry name" value="AAA+_ATPase"/>
</dbReference>
<dbReference type="PROSITE" id="PS50893">
    <property type="entry name" value="ABC_TRANSPORTER_2"/>
    <property type="match status" value="1"/>
</dbReference>
<keyword evidence="4" id="KW-1003">Cell membrane</keyword>
<evidence type="ECO:0000256" key="11">
    <source>
        <dbReference type="SAM" id="MobiDB-lite"/>
    </source>
</evidence>
<organism evidence="13 14">
    <name type="scientific">Streptomyces carminius</name>
    <dbReference type="NCBI Taxonomy" id="2665496"/>
    <lineage>
        <taxon>Bacteria</taxon>
        <taxon>Bacillati</taxon>
        <taxon>Actinomycetota</taxon>
        <taxon>Actinomycetes</taxon>
        <taxon>Kitasatosporales</taxon>
        <taxon>Streptomycetaceae</taxon>
        <taxon>Streptomyces</taxon>
    </lineage>
</organism>
<evidence type="ECO:0000259" key="12">
    <source>
        <dbReference type="PROSITE" id="PS50893"/>
    </source>
</evidence>
<keyword evidence="3" id="KW-0813">Transport</keyword>
<evidence type="ECO:0000256" key="10">
    <source>
        <dbReference type="ARBA" id="ARBA00049985"/>
    </source>
</evidence>
<dbReference type="AlphaFoldDB" id="A0A2M8LXH4"/>
<dbReference type="InterPro" id="IPR027417">
    <property type="entry name" value="P-loop_NTPase"/>
</dbReference>
<keyword evidence="9" id="KW-0046">Antibiotic resistance</keyword>
<comment type="caution">
    <text evidence="13">The sequence shown here is derived from an EMBL/GenBank/DDBJ whole genome shotgun (WGS) entry which is preliminary data.</text>
</comment>
<dbReference type="InterPro" id="IPR003439">
    <property type="entry name" value="ABC_transporter-like_ATP-bd"/>
</dbReference>
<evidence type="ECO:0000256" key="8">
    <source>
        <dbReference type="ARBA" id="ARBA00023136"/>
    </source>
</evidence>
<evidence type="ECO:0000256" key="9">
    <source>
        <dbReference type="ARBA" id="ARBA00023251"/>
    </source>
</evidence>
<keyword evidence="5" id="KW-0547">Nucleotide-binding</keyword>
<sequence length="345" mass="36908">MPGAIHAEGLVKTFGDVRALDGVDLDVPEGTVLGLLGPNGAGKTTTVRVLTTLLRPDSGRATVAGIDVLAQPHRVRRSIGLSGQFAAVDEYLTGRENLTMVGRLYQMSARDAKRRADELLERFNLADAAGRTAKTYSGGMRRRLDLAAALVVSPPVMFMDEPTTGLDPRNRQALWEVIEELVSGGTTLLLTTQYLEEADRLAHDIAVVDHGRVIARGTADELKARIGGERIEVVVHRREEITAAQEVLRALGRGTVALEEHTRRLTVPVVGGAKLLAEVIRDLDARGIEIDDIGLRRPTLDDVFISLTGHAAEEKDSASGAGNGAGNDKDTHDAGQAGGRKESAK</sequence>
<evidence type="ECO:0000256" key="6">
    <source>
        <dbReference type="ARBA" id="ARBA00022840"/>
    </source>
</evidence>
<dbReference type="GO" id="GO:0008559">
    <property type="term" value="F:ABC-type xenobiotic transporter activity"/>
    <property type="evidence" value="ECO:0007669"/>
    <property type="project" value="UniProtKB-EC"/>
</dbReference>
<feature type="domain" description="ABC transporter" evidence="12">
    <location>
        <begin position="5"/>
        <end position="235"/>
    </location>
</feature>
<feature type="compositionally biased region" description="Basic and acidic residues" evidence="11">
    <location>
        <begin position="327"/>
        <end position="345"/>
    </location>
</feature>
<evidence type="ECO:0000256" key="4">
    <source>
        <dbReference type="ARBA" id="ARBA00022475"/>
    </source>
</evidence>
<accession>A0A2M8LXH4</accession>
<keyword evidence="14" id="KW-1185">Reference proteome</keyword>
<evidence type="ECO:0000256" key="1">
    <source>
        <dbReference type="ARBA" id="ARBA00004413"/>
    </source>
</evidence>
<evidence type="ECO:0000256" key="2">
    <source>
        <dbReference type="ARBA" id="ARBA00012191"/>
    </source>
</evidence>
<dbReference type="Gene3D" id="3.40.50.300">
    <property type="entry name" value="P-loop containing nucleotide triphosphate hydrolases"/>
    <property type="match status" value="1"/>
</dbReference>
<dbReference type="GO" id="GO:1900753">
    <property type="term" value="P:doxorubicin transport"/>
    <property type="evidence" value="ECO:0007669"/>
    <property type="project" value="InterPro"/>
</dbReference>
<dbReference type="SUPFAM" id="SSF52540">
    <property type="entry name" value="P-loop containing nucleoside triphosphate hydrolases"/>
    <property type="match status" value="1"/>
</dbReference>
<dbReference type="GO" id="GO:0005524">
    <property type="term" value="F:ATP binding"/>
    <property type="evidence" value="ECO:0007669"/>
    <property type="project" value="UniProtKB-KW"/>
</dbReference>
<evidence type="ECO:0000256" key="5">
    <source>
        <dbReference type="ARBA" id="ARBA00022741"/>
    </source>
</evidence>
<dbReference type="EMBL" id="PGGW01000057">
    <property type="protein sequence ID" value="PJE96651.1"/>
    <property type="molecule type" value="Genomic_DNA"/>
</dbReference>
<keyword evidence="8" id="KW-0472">Membrane</keyword>
<proteinExistence type="inferred from homology"/>
<dbReference type="GO" id="GO:0016887">
    <property type="term" value="F:ATP hydrolysis activity"/>
    <property type="evidence" value="ECO:0007669"/>
    <property type="project" value="InterPro"/>
</dbReference>
<dbReference type="PANTHER" id="PTHR42711:SF19">
    <property type="entry name" value="DOXORUBICIN RESISTANCE ATP-BINDING PROTEIN DRRA"/>
    <property type="match status" value="1"/>
</dbReference>
<dbReference type="NCBIfam" id="TIGR01188">
    <property type="entry name" value="drrA"/>
    <property type="match status" value="1"/>
</dbReference>
<dbReference type="RefSeq" id="WP_100202635.1">
    <property type="nucleotide sequence ID" value="NZ_PGGW01000057.1"/>
</dbReference>
<dbReference type="Pfam" id="PF00005">
    <property type="entry name" value="ABC_tran"/>
    <property type="match status" value="1"/>
</dbReference>
<evidence type="ECO:0000256" key="7">
    <source>
        <dbReference type="ARBA" id="ARBA00022967"/>
    </source>
</evidence>
<dbReference type="EC" id="7.6.2.2" evidence="2"/>
<comment type="similarity">
    <text evidence="10">Belongs to the ABC transporter superfamily. Drug exporter-1 (DrugE1) (TC 3.A.1.105) family.</text>
</comment>
<dbReference type="PROSITE" id="PS00211">
    <property type="entry name" value="ABC_TRANSPORTER_1"/>
    <property type="match status" value="1"/>
</dbReference>
<dbReference type="InterPro" id="IPR050763">
    <property type="entry name" value="ABC_transporter_ATP-binding"/>
</dbReference>
<gene>
    <name evidence="13" type="ORF">CUT44_16540</name>
</gene>
<dbReference type="SMART" id="SM00382">
    <property type="entry name" value="AAA"/>
    <property type="match status" value="1"/>
</dbReference>
<protein>
    <recommendedName>
        <fullName evidence="2">ABC-type xenobiotic transporter</fullName>
        <ecNumber evidence="2">7.6.2.2</ecNumber>
    </recommendedName>
</protein>
<dbReference type="FunFam" id="3.40.50.300:FF:000589">
    <property type="entry name" value="ABC transporter, ATP-binding subunit"/>
    <property type="match status" value="1"/>
</dbReference>
<dbReference type="InterPro" id="IPR017871">
    <property type="entry name" value="ABC_transporter-like_CS"/>
</dbReference>
<name>A0A2M8LXH4_9ACTN</name>
<keyword evidence="7" id="KW-1278">Translocase</keyword>